<evidence type="ECO:0000313" key="2">
    <source>
        <dbReference type="EMBL" id="KAG2235344.1"/>
    </source>
</evidence>
<dbReference type="GO" id="GO:0016757">
    <property type="term" value="F:glycosyltransferase activity"/>
    <property type="evidence" value="ECO:0007669"/>
    <property type="project" value="TreeGrafter"/>
</dbReference>
<keyword evidence="1" id="KW-0472">Membrane</keyword>
<accession>A0A8H7W1S6</accession>
<organism evidence="2 3">
    <name type="scientific">Thamnidium elegans</name>
    <dbReference type="NCBI Taxonomy" id="101142"/>
    <lineage>
        <taxon>Eukaryota</taxon>
        <taxon>Fungi</taxon>
        <taxon>Fungi incertae sedis</taxon>
        <taxon>Mucoromycota</taxon>
        <taxon>Mucoromycotina</taxon>
        <taxon>Mucoromycetes</taxon>
        <taxon>Mucorales</taxon>
        <taxon>Mucorineae</taxon>
        <taxon>Mucoraceae</taxon>
        <taxon>Thamnidium</taxon>
    </lineage>
</organism>
<dbReference type="AlphaFoldDB" id="A0A8H7W1S6"/>
<feature type="transmembrane region" description="Helical" evidence="1">
    <location>
        <begin position="7"/>
        <end position="26"/>
    </location>
</feature>
<dbReference type="EMBL" id="JAEPRE010000034">
    <property type="protein sequence ID" value="KAG2235344.1"/>
    <property type="molecule type" value="Genomic_DNA"/>
</dbReference>
<evidence type="ECO:0000313" key="3">
    <source>
        <dbReference type="Proteomes" id="UP000613177"/>
    </source>
</evidence>
<dbReference type="PANTHER" id="PTHR47032">
    <property type="entry name" value="UDP-D-XYLOSE:L-FUCOSE ALPHA-1,3-D-XYLOSYLTRANSFERASE-RELATED"/>
    <property type="match status" value="1"/>
</dbReference>
<name>A0A8H7W1S6_9FUNG</name>
<evidence type="ECO:0008006" key="4">
    <source>
        <dbReference type="Google" id="ProtNLM"/>
    </source>
</evidence>
<gene>
    <name evidence="2" type="ORF">INT48_004963</name>
</gene>
<keyword evidence="1" id="KW-0812">Transmembrane</keyword>
<reference evidence="2" key="1">
    <citation type="submission" date="2021-01" db="EMBL/GenBank/DDBJ databases">
        <title>Metabolic potential, ecology and presence of endohyphal bacteria is reflected in genomic diversity of Mucoromycotina.</title>
        <authorList>
            <person name="Muszewska A."/>
            <person name="Okrasinska A."/>
            <person name="Steczkiewicz K."/>
            <person name="Drgas O."/>
            <person name="Orlowska M."/>
            <person name="Perlinska-Lenart U."/>
            <person name="Aleksandrzak-Piekarczyk T."/>
            <person name="Szatraj K."/>
            <person name="Zielenkiewicz U."/>
            <person name="Pilsyk S."/>
            <person name="Malc E."/>
            <person name="Mieczkowski P."/>
            <person name="Kruszewska J.S."/>
            <person name="Biernat P."/>
            <person name="Pawlowska J."/>
        </authorList>
    </citation>
    <scope>NUCLEOTIDE SEQUENCE</scope>
    <source>
        <strain evidence="2">WA0000018081</strain>
    </source>
</reference>
<protein>
    <recommendedName>
        <fullName evidence="4">Nucleotide-diphospho-sugar transferase domain-containing protein</fullName>
    </recommendedName>
</protein>
<proteinExistence type="predicted"/>
<evidence type="ECO:0000256" key="1">
    <source>
        <dbReference type="SAM" id="Phobius"/>
    </source>
</evidence>
<dbReference type="PANTHER" id="PTHR47032:SF1">
    <property type="entry name" value="UDP-D-XYLOSE:L-FUCOSE ALPHA-1,3-D-XYLOSYLTRANSFERASE-RELATED"/>
    <property type="match status" value="1"/>
</dbReference>
<comment type="caution">
    <text evidence="2">The sequence shown here is derived from an EMBL/GenBank/DDBJ whole genome shotgun (WGS) entry which is preliminary data.</text>
</comment>
<sequence>MLPIPNYFKYGLSVGFMGLIILISYVELNKNTITPKKTSADYFVEDQHFFSNSSSVYPTVDGCNCLFSTENLTLVPHGENVPVFIPEDLSPMEPDILDKIVVNRRDDGILITIAGYAMRNELYNWIELLKEAREDSFIVFCTDTKLYLHLIVAGYEDKAVLIPDDWFIGDLELFRSTENNMLDNYLPRLSHIKTWVLQRLSYVKDINNVFLLDVNQIMLHARTREYLQTLLHIRWDTQLITTQDSLDQHVFNTGLIMMRTDAGDAKRVLENTVQIQELKPGLTQQEALNKAMDQMELHVKTGMTVLLDVMHFPNGINYFENNLSGSKGIEPYIIHINHKVGEERRELLKQNGFWKLDQEYIDSLSEQVEDIMKRREEASS</sequence>
<dbReference type="Proteomes" id="UP000613177">
    <property type="component" value="Unassembled WGS sequence"/>
</dbReference>
<keyword evidence="1" id="KW-1133">Transmembrane helix</keyword>
<dbReference type="GO" id="GO:0005794">
    <property type="term" value="C:Golgi apparatus"/>
    <property type="evidence" value="ECO:0007669"/>
    <property type="project" value="TreeGrafter"/>
</dbReference>
<dbReference type="InterPro" id="IPR052636">
    <property type="entry name" value="UDP-D-xylose:L-fucose_XylT"/>
</dbReference>
<keyword evidence="3" id="KW-1185">Reference proteome</keyword>